<organism evidence="1 2">
    <name type="scientific">Candidatus Thiomargarita nelsonii</name>
    <dbReference type="NCBI Taxonomy" id="1003181"/>
    <lineage>
        <taxon>Bacteria</taxon>
        <taxon>Pseudomonadati</taxon>
        <taxon>Pseudomonadota</taxon>
        <taxon>Gammaproteobacteria</taxon>
        <taxon>Thiotrichales</taxon>
        <taxon>Thiotrichaceae</taxon>
        <taxon>Thiomargarita</taxon>
    </lineage>
</organism>
<reference evidence="1 2" key="1">
    <citation type="journal article" date="2016" name="Front. Microbiol.">
        <title>Single-Cell (Meta-)Genomics of a Dimorphic Candidatus Thiomargarita nelsonii Reveals Genomic Plasticity.</title>
        <authorList>
            <person name="Flood B.E."/>
            <person name="Fliss P."/>
            <person name="Jones D.S."/>
            <person name="Dick G.J."/>
            <person name="Jain S."/>
            <person name="Kaster A.K."/>
            <person name="Winkel M."/>
            <person name="Mussmann M."/>
            <person name="Bailey J."/>
        </authorList>
    </citation>
    <scope>NUCLEOTIDE SEQUENCE [LARGE SCALE GENOMIC DNA]</scope>
    <source>
        <strain evidence="1">Hydrate Ridge</strain>
    </source>
</reference>
<protein>
    <submittedName>
        <fullName evidence="1">Uncharacterized protein</fullName>
    </submittedName>
</protein>
<accession>A0A4E0QXF9</accession>
<proteinExistence type="predicted"/>
<evidence type="ECO:0000313" key="1">
    <source>
        <dbReference type="EMBL" id="TGO03685.1"/>
    </source>
</evidence>
<gene>
    <name evidence="1" type="ORF">PN36_02235</name>
</gene>
<dbReference type="EMBL" id="JSZA02000005">
    <property type="protein sequence ID" value="TGO03685.1"/>
    <property type="molecule type" value="Genomic_DNA"/>
</dbReference>
<comment type="caution">
    <text evidence="1">The sequence shown here is derived from an EMBL/GenBank/DDBJ whole genome shotgun (WGS) entry which is preliminary data.</text>
</comment>
<evidence type="ECO:0000313" key="2">
    <source>
        <dbReference type="Proteomes" id="UP000030428"/>
    </source>
</evidence>
<dbReference type="AlphaFoldDB" id="A0A4E0QXF9"/>
<dbReference type="Proteomes" id="UP000030428">
    <property type="component" value="Unassembled WGS sequence"/>
</dbReference>
<name>A0A4E0QXF9_9GAMM</name>
<sequence length="430" mass="48897">MKLSYFLSYVVLFVTLSFSMNGWTRDIQCQEGKVCRIVSTSMPLRALARDFSKVYSAPDSTSKIITHHFKAFEPIYVFDKQNVDLSDPVYPKGWYQVGEKVNKPLGWMQAKDIFEWKQALVVSFTPHKIGTEQRHPVVMFKTKEALKQVVEAPDRQARAEAIYVGLSTMPPNVPEGIISVEPTRFVNIEEVFYLLAVLDFEQVDLFANKTRYLQIATAIPGNRADENLPDIVENPVFMTQATVGSQFVEENKLAQLATAVASKKEAMPPRDITAWVLDRDLINPELRALEVGVLLSRTDMNNFIQALDSLLHQIKWSLVTPMEFFIGLQAVVTMALQDQVITLKAAQRVADMGFLPSWIESLPYKTPILKMRGEHFISLSKDELAHFLKDIESKLEQYRALFENKALWIALDKQNSEPDYVYPLSLSALP</sequence>
<keyword evidence="2" id="KW-1185">Reference proteome</keyword>